<comment type="caution">
    <text evidence="2">The sequence shown here is derived from an EMBL/GenBank/DDBJ whole genome shotgun (WGS) entry which is preliminary data.</text>
</comment>
<feature type="transmembrane region" description="Helical" evidence="1">
    <location>
        <begin position="12"/>
        <end position="37"/>
    </location>
</feature>
<keyword evidence="1" id="KW-0472">Membrane</keyword>
<reference evidence="2" key="1">
    <citation type="submission" date="2020-10" db="EMBL/GenBank/DDBJ databases">
        <authorList>
            <person name="Gilroy R."/>
        </authorList>
    </citation>
    <scope>NUCLEOTIDE SEQUENCE</scope>
    <source>
        <strain evidence="2">F6-4510</strain>
    </source>
</reference>
<proteinExistence type="predicted"/>
<accession>A0A9D9H3Y1</accession>
<organism evidence="2 3">
    <name type="scientific">Candidatus Fimicola merdigallinarum</name>
    <dbReference type="NCBI Taxonomy" id="2840819"/>
    <lineage>
        <taxon>Bacteria</taxon>
        <taxon>Bacillati</taxon>
        <taxon>Bacillota</taxon>
        <taxon>Clostridia</taxon>
        <taxon>Lachnospirales</taxon>
        <taxon>Lachnospiraceae</taxon>
        <taxon>Lachnospiraceae incertae sedis</taxon>
        <taxon>Candidatus Fimicola</taxon>
    </lineage>
</organism>
<protein>
    <submittedName>
        <fullName evidence="2">DUF4446 family protein</fullName>
    </submittedName>
</protein>
<evidence type="ECO:0000313" key="3">
    <source>
        <dbReference type="Proteomes" id="UP000823611"/>
    </source>
</evidence>
<name>A0A9D9H3Y1_9FIRM</name>
<sequence>MQMFFDIIINNSAYIIIGMSVVIFLMFIFCITISLRLSKLKKRYEKFTGGSETHPESMEVILDTYNENITKVAEKYGKVLDKIGELDEEIKYCTQKVGVVRYNPFEEMGGNLCYAVALLDSRDNGVVLNGIHGRNGTFSYAKPIERGVSTYVLTGEELEALEKAKEGAYKPNTVKRNVELDKEIDLKEPEIKEELNIQEKENIEDKVEEEKIEELNETLDDM</sequence>
<evidence type="ECO:0000256" key="1">
    <source>
        <dbReference type="SAM" id="Phobius"/>
    </source>
</evidence>
<dbReference type="EMBL" id="JADIMX010000068">
    <property type="protein sequence ID" value="MBO8434392.1"/>
    <property type="molecule type" value="Genomic_DNA"/>
</dbReference>
<gene>
    <name evidence="2" type="ORF">IAC55_03600</name>
</gene>
<dbReference type="AlphaFoldDB" id="A0A9D9H3Y1"/>
<dbReference type="Pfam" id="PF14584">
    <property type="entry name" value="DUF4446"/>
    <property type="match status" value="1"/>
</dbReference>
<keyword evidence="1" id="KW-1133">Transmembrane helix</keyword>
<dbReference type="Proteomes" id="UP000823611">
    <property type="component" value="Unassembled WGS sequence"/>
</dbReference>
<evidence type="ECO:0000313" key="2">
    <source>
        <dbReference type="EMBL" id="MBO8434392.1"/>
    </source>
</evidence>
<reference evidence="2" key="2">
    <citation type="journal article" date="2021" name="PeerJ">
        <title>Extensive microbial diversity within the chicken gut microbiome revealed by metagenomics and culture.</title>
        <authorList>
            <person name="Gilroy R."/>
            <person name="Ravi A."/>
            <person name="Getino M."/>
            <person name="Pursley I."/>
            <person name="Horton D.L."/>
            <person name="Alikhan N.F."/>
            <person name="Baker D."/>
            <person name="Gharbi K."/>
            <person name="Hall N."/>
            <person name="Watson M."/>
            <person name="Adriaenssens E.M."/>
            <person name="Foster-Nyarko E."/>
            <person name="Jarju S."/>
            <person name="Secka A."/>
            <person name="Antonio M."/>
            <person name="Oren A."/>
            <person name="Chaudhuri R.R."/>
            <person name="La Ragione R."/>
            <person name="Hildebrand F."/>
            <person name="Pallen M.J."/>
        </authorList>
    </citation>
    <scope>NUCLEOTIDE SEQUENCE</scope>
    <source>
        <strain evidence="2">F6-4510</strain>
    </source>
</reference>
<dbReference type="InterPro" id="IPR027981">
    <property type="entry name" value="DUF4446"/>
</dbReference>
<keyword evidence="1" id="KW-0812">Transmembrane</keyword>